<organism evidence="2 3">
    <name type="scientific">Chrysochromulina tobinii</name>
    <dbReference type="NCBI Taxonomy" id="1460289"/>
    <lineage>
        <taxon>Eukaryota</taxon>
        <taxon>Haptista</taxon>
        <taxon>Haptophyta</taxon>
        <taxon>Prymnesiophyceae</taxon>
        <taxon>Prymnesiales</taxon>
        <taxon>Chrysochromulinaceae</taxon>
        <taxon>Chrysochromulina</taxon>
    </lineage>
</organism>
<evidence type="ECO:0000313" key="3">
    <source>
        <dbReference type="Proteomes" id="UP000037460"/>
    </source>
</evidence>
<evidence type="ECO:0000259" key="1">
    <source>
        <dbReference type="PROSITE" id="PS50222"/>
    </source>
</evidence>
<dbReference type="AlphaFoldDB" id="A0A0M0LRC1"/>
<dbReference type="EMBL" id="JWZX01000194">
    <property type="protein sequence ID" value="KOO53526.1"/>
    <property type="molecule type" value="Genomic_DNA"/>
</dbReference>
<keyword evidence="3" id="KW-1185">Reference proteome</keyword>
<name>A0A0M0LRC1_9EUKA</name>
<reference evidence="3" key="1">
    <citation type="journal article" date="2015" name="PLoS Genet.">
        <title>Genome Sequence and Transcriptome Analyses of Chrysochromulina tobin: Metabolic Tools for Enhanced Algal Fitness in the Prominent Order Prymnesiales (Haptophyceae).</title>
        <authorList>
            <person name="Hovde B.T."/>
            <person name="Deodato C.R."/>
            <person name="Hunsperger H.M."/>
            <person name="Ryken S.A."/>
            <person name="Yost W."/>
            <person name="Jha R.K."/>
            <person name="Patterson J."/>
            <person name="Monnat R.J. Jr."/>
            <person name="Barlow S.B."/>
            <person name="Starkenburg S.R."/>
            <person name="Cattolico R.A."/>
        </authorList>
    </citation>
    <scope>NUCLEOTIDE SEQUENCE</scope>
    <source>
        <strain evidence="3">CCMP291</strain>
    </source>
</reference>
<dbReference type="InterPro" id="IPR002048">
    <property type="entry name" value="EF_hand_dom"/>
</dbReference>
<feature type="domain" description="EF-hand" evidence="1">
    <location>
        <begin position="18"/>
        <end position="48"/>
    </location>
</feature>
<dbReference type="PROSITE" id="PS50222">
    <property type="entry name" value="EF_HAND_2"/>
    <property type="match status" value="1"/>
</dbReference>
<comment type="caution">
    <text evidence="2">The sequence shown here is derived from an EMBL/GenBank/DDBJ whole genome shotgun (WGS) entry which is preliminary data.</text>
</comment>
<gene>
    <name evidence="2" type="ORF">Ctob_013162</name>
</gene>
<dbReference type="Proteomes" id="UP000037460">
    <property type="component" value="Unassembled WGS sequence"/>
</dbReference>
<dbReference type="GO" id="GO:0005509">
    <property type="term" value="F:calcium ion binding"/>
    <property type="evidence" value="ECO:0007669"/>
    <property type="project" value="InterPro"/>
</dbReference>
<sequence>MRAGMRASFRFLGTPWVLDDVFKEIDFDLDGEIEGDELWEWCRGVRDPLHLTDCMLITSLISCGSGAAAYATLSI</sequence>
<protein>
    <recommendedName>
        <fullName evidence="1">EF-hand domain-containing protein</fullName>
    </recommendedName>
</protein>
<proteinExistence type="predicted"/>
<evidence type="ECO:0000313" key="2">
    <source>
        <dbReference type="EMBL" id="KOO53526.1"/>
    </source>
</evidence>
<accession>A0A0M0LRC1</accession>